<keyword evidence="2" id="KW-1185">Reference proteome</keyword>
<sequence>MDDRMVAATLAAAVLAKTDIPPERDVAAFAVKTYQRLLRGVAKVNAAEHEVAATKPAAKPAADGAAPAKAVAGLKIWPPKKPSPA</sequence>
<dbReference type="EMBL" id="JAUSVX010000020">
    <property type="protein sequence ID" value="MDQ0474073.1"/>
    <property type="molecule type" value="Genomic_DNA"/>
</dbReference>
<organism evidence="1 2">
    <name type="scientific">Labrys wisconsinensis</name>
    <dbReference type="NCBI Taxonomy" id="425677"/>
    <lineage>
        <taxon>Bacteria</taxon>
        <taxon>Pseudomonadati</taxon>
        <taxon>Pseudomonadota</taxon>
        <taxon>Alphaproteobacteria</taxon>
        <taxon>Hyphomicrobiales</taxon>
        <taxon>Xanthobacteraceae</taxon>
        <taxon>Labrys</taxon>
    </lineage>
</organism>
<proteinExistence type="predicted"/>
<dbReference type="Proteomes" id="UP001242480">
    <property type="component" value="Unassembled WGS sequence"/>
</dbReference>
<comment type="caution">
    <text evidence="1">The sequence shown here is derived from an EMBL/GenBank/DDBJ whole genome shotgun (WGS) entry which is preliminary data.</text>
</comment>
<accession>A0ABU0JL33</accession>
<reference evidence="1 2" key="1">
    <citation type="submission" date="2023-07" db="EMBL/GenBank/DDBJ databases">
        <title>Genomic Encyclopedia of Type Strains, Phase IV (KMG-IV): sequencing the most valuable type-strain genomes for metagenomic binning, comparative biology and taxonomic classification.</title>
        <authorList>
            <person name="Goeker M."/>
        </authorList>
    </citation>
    <scope>NUCLEOTIDE SEQUENCE [LARGE SCALE GENOMIC DNA]</scope>
    <source>
        <strain evidence="1 2">DSM 19619</strain>
    </source>
</reference>
<protein>
    <submittedName>
        <fullName evidence="1">Uncharacterized protein</fullName>
    </submittedName>
</protein>
<gene>
    <name evidence="1" type="ORF">QO011_007112</name>
</gene>
<evidence type="ECO:0000313" key="1">
    <source>
        <dbReference type="EMBL" id="MDQ0474073.1"/>
    </source>
</evidence>
<evidence type="ECO:0000313" key="2">
    <source>
        <dbReference type="Proteomes" id="UP001242480"/>
    </source>
</evidence>
<name>A0ABU0JL33_9HYPH</name>
<dbReference type="RefSeq" id="WP_307283086.1">
    <property type="nucleotide sequence ID" value="NZ_JAUSVX010000020.1"/>
</dbReference>